<evidence type="ECO:0000313" key="3">
    <source>
        <dbReference type="EMBL" id="KAJ8983625.1"/>
    </source>
</evidence>
<protein>
    <recommendedName>
        <fullName evidence="2">Integrase p58-like C-terminal domain-containing protein</fullName>
    </recommendedName>
</protein>
<dbReference type="Pfam" id="PF22938">
    <property type="entry name" value="Integrase_p58_C"/>
    <property type="match status" value="1"/>
</dbReference>
<feature type="domain" description="Integrase p58-like C-terminal" evidence="2">
    <location>
        <begin position="189"/>
        <end position="222"/>
    </location>
</feature>
<dbReference type="Proteomes" id="UP001162164">
    <property type="component" value="Unassembled WGS sequence"/>
</dbReference>
<feature type="compositionally biased region" description="Acidic residues" evidence="1">
    <location>
        <begin position="234"/>
        <end position="253"/>
    </location>
</feature>
<comment type="caution">
    <text evidence="3">The sequence shown here is derived from an EMBL/GenBank/DDBJ whole genome shotgun (WGS) entry which is preliminary data.</text>
</comment>
<dbReference type="InterPro" id="IPR050951">
    <property type="entry name" value="Retrovirus_Pol_polyprotein"/>
</dbReference>
<proteinExistence type="predicted"/>
<evidence type="ECO:0000259" key="2">
    <source>
        <dbReference type="Pfam" id="PF22938"/>
    </source>
</evidence>
<feature type="compositionally biased region" description="Basic and acidic residues" evidence="1">
    <location>
        <begin position="270"/>
        <end position="281"/>
    </location>
</feature>
<dbReference type="Gene3D" id="3.30.420.10">
    <property type="entry name" value="Ribonuclease H-like superfamily/Ribonuclease H"/>
    <property type="match status" value="1"/>
</dbReference>
<organism evidence="3 4">
    <name type="scientific">Molorchus minor</name>
    <dbReference type="NCBI Taxonomy" id="1323400"/>
    <lineage>
        <taxon>Eukaryota</taxon>
        <taxon>Metazoa</taxon>
        <taxon>Ecdysozoa</taxon>
        <taxon>Arthropoda</taxon>
        <taxon>Hexapoda</taxon>
        <taxon>Insecta</taxon>
        <taxon>Pterygota</taxon>
        <taxon>Neoptera</taxon>
        <taxon>Endopterygota</taxon>
        <taxon>Coleoptera</taxon>
        <taxon>Polyphaga</taxon>
        <taxon>Cucujiformia</taxon>
        <taxon>Chrysomeloidea</taxon>
        <taxon>Cerambycidae</taxon>
        <taxon>Lamiinae</taxon>
        <taxon>Monochamini</taxon>
        <taxon>Molorchus</taxon>
    </lineage>
</organism>
<gene>
    <name evidence="3" type="ORF">NQ317_004263</name>
</gene>
<sequence length="281" mass="32919">MLKFIFYGCITTIVIYVIEQKQLVNVVEQDVIVPIWDREIIKCAQDRDDYCKIVKAQLDDGEDDIEDKDWDEWIPFVLMAYRGMKHSTTGYSPFYLLHGRDQVLPMDNFIKSGRTRYDVDENYVSELTARLKRVYSEVYENTEKAKCSRIAQYNKKTKEKAFAIGDLVYLRDMAAKIGISKKLAKYWKGPYRVIKKIGPVTYKIQKVGTREEQVVHVNRLKPYYGSKYSKNEEEQVSDESEEESGKEDEDSEYEGNLPGVIFPQFFGYTDHSRRRDSPQRG</sequence>
<dbReference type="PANTHER" id="PTHR37984:SF5">
    <property type="entry name" value="PROTEIN NYNRIN-LIKE"/>
    <property type="match status" value="1"/>
</dbReference>
<keyword evidence="4" id="KW-1185">Reference proteome</keyword>
<feature type="region of interest" description="Disordered" evidence="1">
    <location>
        <begin position="228"/>
        <end position="281"/>
    </location>
</feature>
<dbReference type="PANTHER" id="PTHR37984">
    <property type="entry name" value="PROTEIN CBG26694"/>
    <property type="match status" value="1"/>
</dbReference>
<evidence type="ECO:0000313" key="4">
    <source>
        <dbReference type="Proteomes" id="UP001162164"/>
    </source>
</evidence>
<dbReference type="EMBL" id="JAPWTJ010000068">
    <property type="protein sequence ID" value="KAJ8983625.1"/>
    <property type="molecule type" value="Genomic_DNA"/>
</dbReference>
<name>A0ABQ9K024_9CUCU</name>
<evidence type="ECO:0000256" key="1">
    <source>
        <dbReference type="SAM" id="MobiDB-lite"/>
    </source>
</evidence>
<accession>A0ABQ9K024</accession>
<reference evidence="3" key="1">
    <citation type="journal article" date="2023" name="Insect Mol. Biol.">
        <title>Genome sequencing provides insights into the evolution of gene families encoding plant cell wall-degrading enzymes in longhorned beetles.</title>
        <authorList>
            <person name="Shin N.R."/>
            <person name="Okamura Y."/>
            <person name="Kirsch R."/>
            <person name="Pauchet Y."/>
        </authorList>
    </citation>
    <scope>NUCLEOTIDE SEQUENCE</scope>
    <source>
        <strain evidence="3">MMC_N1</strain>
    </source>
</reference>
<dbReference type="InterPro" id="IPR054465">
    <property type="entry name" value="Integrase_p58-like_C"/>
</dbReference>
<dbReference type="InterPro" id="IPR036397">
    <property type="entry name" value="RNaseH_sf"/>
</dbReference>